<dbReference type="Proteomes" id="UP000078541">
    <property type="component" value="Unassembled WGS sequence"/>
</dbReference>
<organism evidence="1 2">
    <name type="scientific">Trachymyrmex septentrionalis</name>
    <dbReference type="NCBI Taxonomy" id="34720"/>
    <lineage>
        <taxon>Eukaryota</taxon>
        <taxon>Metazoa</taxon>
        <taxon>Ecdysozoa</taxon>
        <taxon>Arthropoda</taxon>
        <taxon>Hexapoda</taxon>
        <taxon>Insecta</taxon>
        <taxon>Pterygota</taxon>
        <taxon>Neoptera</taxon>
        <taxon>Endopterygota</taxon>
        <taxon>Hymenoptera</taxon>
        <taxon>Apocrita</taxon>
        <taxon>Aculeata</taxon>
        <taxon>Formicoidea</taxon>
        <taxon>Formicidae</taxon>
        <taxon>Myrmicinae</taxon>
        <taxon>Trachymyrmex</taxon>
    </lineage>
</organism>
<keyword evidence="2" id="KW-1185">Reference proteome</keyword>
<evidence type="ECO:0000313" key="1">
    <source>
        <dbReference type="EMBL" id="KYN37586.1"/>
    </source>
</evidence>
<protein>
    <submittedName>
        <fullName evidence="1">Uncharacterized protein</fullName>
    </submittedName>
</protein>
<reference evidence="1 2" key="1">
    <citation type="submission" date="2016-03" db="EMBL/GenBank/DDBJ databases">
        <title>Trachymyrmex septentrionalis WGS genome.</title>
        <authorList>
            <person name="Nygaard S."/>
            <person name="Hu H."/>
            <person name="Boomsma J."/>
            <person name="Zhang G."/>
        </authorList>
    </citation>
    <scope>NUCLEOTIDE SEQUENCE [LARGE SCALE GENOMIC DNA]</scope>
    <source>
        <strain evidence="1">Tsep2-gDNA-1</strain>
        <tissue evidence="1">Whole body</tissue>
    </source>
</reference>
<name>A0A195FB27_9HYME</name>
<sequence length="89" mass="10887">SHFRIKWLNVMSAIDYSHYDGEQLVSRARKPLDNTAARPKRFHKYKPHRARVRHTSAYQRQRVSIKKKDRYYVRHKVSRASRYMHNFTT</sequence>
<proteinExistence type="predicted"/>
<dbReference type="AlphaFoldDB" id="A0A195FB27"/>
<evidence type="ECO:0000313" key="2">
    <source>
        <dbReference type="Proteomes" id="UP000078541"/>
    </source>
</evidence>
<gene>
    <name evidence="1" type="ORF">ALC56_07785</name>
</gene>
<accession>A0A195FB27</accession>
<dbReference type="EMBL" id="KQ981693">
    <property type="protein sequence ID" value="KYN37586.1"/>
    <property type="molecule type" value="Genomic_DNA"/>
</dbReference>
<feature type="non-terminal residue" evidence="1">
    <location>
        <position position="1"/>
    </location>
</feature>